<organism evidence="1 2">
    <name type="scientific">Methylobacterium hispanicum</name>
    <dbReference type="NCBI Taxonomy" id="270350"/>
    <lineage>
        <taxon>Bacteria</taxon>
        <taxon>Pseudomonadati</taxon>
        <taxon>Pseudomonadota</taxon>
        <taxon>Alphaproteobacteria</taxon>
        <taxon>Hyphomicrobiales</taxon>
        <taxon>Methylobacteriaceae</taxon>
        <taxon>Methylobacterium</taxon>
    </lineage>
</organism>
<dbReference type="Pfam" id="PF14356">
    <property type="entry name" value="DUF4403"/>
    <property type="match status" value="1"/>
</dbReference>
<dbReference type="RefSeq" id="WP_238231593.1">
    <property type="nucleotide sequence ID" value="NZ_BPQO01000029.1"/>
</dbReference>
<reference evidence="1" key="1">
    <citation type="journal article" date="2016" name="Front. Microbiol.">
        <title>Genome Sequence of the Piezophilic, Mesophilic Sulfate-Reducing Bacterium Desulfovibrio indicus J2T.</title>
        <authorList>
            <person name="Cao J."/>
            <person name="Maignien L."/>
            <person name="Shao Z."/>
            <person name="Alain K."/>
            <person name="Jebbar M."/>
        </authorList>
    </citation>
    <scope>NUCLEOTIDE SEQUENCE</scope>
    <source>
        <strain evidence="1">DSM 16372</strain>
    </source>
</reference>
<evidence type="ECO:0000313" key="2">
    <source>
        <dbReference type="Proteomes" id="UP001055247"/>
    </source>
</evidence>
<evidence type="ECO:0008006" key="3">
    <source>
        <dbReference type="Google" id="ProtNLM"/>
    </source>
</evidence>
<gene>
    <name evidence="1" type="ORF">BHAOGJBA_5146</name>
</gene>
<dbReference type="EMBL" id="BPQO01000029">
    <property type="protein sequence ID" value="GJD91598.1"/>
    <property type="molecule type" value="Genomic_DNA"/>
</dbReference>
<dbReference type="InterPro" id="IPR025515">
    <property type="entry name" value="DUF4403"/>
</dbReference>
<accession>A0AAV4ZTI3</accession>
<reference evidence="1" key="2">
    <citation type="submission" date="2021-08" db="EMBL/GenBank/DDBJ databases">
        <authorList>
            <person name="Tani A."/>
            <person name="Ola A."/>
            <person name="Ogura Y."/>
            <person name="Katsura K."/>
            <person name="Hayashi T."/>
        </authorList>
    </citation>
    <scope>NUCLEOTIDE SEQUENCE</scope>
    <source>
        <strain evidence="1">DSM 16372</strain>
    </source>
</reference>
<keyword evidence="2" id="KW-1185">Reference proteome</keyword>
<protein>
    <recommendedName>
        <fullName evidence="3">DUF4403 family protein</fullName>
    </recommendedName>
</protein>
<name>A0AAV4ZTI3_9HYPH</name>
<dbReference type="AlphaFoldDB" id="A0AAV4ZTI3"/>
<sequence>MRLLRGSLILFVLSGAALYALSAFRTTSFQSQLPQTPPATPLQFMEPRISTIVIPVRVRLSALTELMERKAERSGTGVENDFAGRVLRDDRITYAWRRSDFSVAPDRGSLKIAADLAGEARAEGTFAILPLGVSAVVNGKASITVRPELLSNWRLKGNIGNFGVDLSRAEIDMGPTTVSVRTALSKIVRREVDRKINEANGKLADSTFLEDAMRREWPKLCRVVEVDKVQGVPPFFVAVDPVEILAAQPVISGDSIDLLVGVKARVSAGSQRGAPNCEFPRQISIVPSSPEGQFEIFLPIETSFDYINESLSGAVAGRTFTDEERGLSVKVRSLKIRPLGKALLVAADVTVRSSGLIGYVSGQASGTIYARAVPRIDGAKRLLVLDDVKLDVESQRPLTAVMGDAAAAVVERVLADKARLDIGREAGRIKERAAAAVDTLNRRNGSVKLEAKIDDIALEGVASDERNLRIIATAKGSAKTEVLVVTLSD</sequence>
<comment type="caution">
    <text evidence="1">The sequence shown here is derived from an EMBL/GenBank/DDBJ whole genome shotgun (WGS) entry which is preliminary data.</text>
</comment>
<proteinExistence type="predicted"/>
<evidence type="ECO:0000313" key="1">
    <source>
        <dbReference type="EMBL" id="GJD91598.1"/>
    </source>
</evidence>
<dbReference type="Proteomes" id="UP001055247">
    <property type="component" value="Unassembled WGS sequence"/>
</dbReference>